<organism evidence="2 3">
    <name type="scientific">Solea senegalensis</name>
    <name type="common">Senegalese sole</name>
    <dbReference type="NCBI Taxonomy" id="28829"/>
    <lineage>
        <taxon>Eukaryota</taxon>
        <taxon>Metazoa</taxon>
        <taxon>Chordata</taxon>
        <taxon>Craniata</taxon>
        <taxon>Vertebrata</taxon>
        <taxon>Euteleostomi</taxon>
        <taxon>Actinopterygii</taxon>
        <taxon>Neopterygii</taxon>
        <taxon>Teleostei</taxon>
        <taxon>Neoteleostei</taxon>
        <taxon>Acanthomorphata</taxon>
        <taxon>Carangaria</taxon>
        <taxon>Pleuronectiformes</taxon>
        <taxon>Pleuronectoidei</taxon>
        <taxon>Soleidae</taxon>
        <taxon>Solea</taxon>
    </lineage>
</organism>
<dbReference type="EMBL" id="JAGKHQ010000538">
    <property type="protein sequence ID" value="KAG7467690.1"/>
    <property type="molecule type" value="Genomic_DNA"/>
</dbReference>
<reference evidence="2 3" key="1">
    <citation type="journal article" date="2021" name="Sci. Rep.">
        <title>Chromosome anchoring in Senegalese sole (Solea senegalensis) reveals sex-associated markers and genome rearrangements in flatfish.</title>
        <authorList>
            <person name="Guerrero-Cozar I."/>
            <person name="Gomez-Garrido J."/>
            <person name="Berbel C."/>
            <person name="Martinez-Blanch J.F."/>
            <person name="Alioto T."/>
            <person name="Claros M.G."/>
            <person name="Gagnaire P.A."/>
            <person name="Manchado M."/>
        </authorList>
    </citation>
    <scope>NUCLEOTIDE SEQUENCE [LARGE SCALE GENOMIC DNA]</scope>
    <source>
        <strain evidence="2">Sse05_10M</strain>
    </source>
</reference>
<name>A0AAV6PMA6_SOLSE</name>
<sequence>MLLAVGAGAVEPWARTSGFSSTSRERSPSLTLRKPHTRSTKSSVMEPRATPNLCATSDPGPFAPPAIAAVAAVTCSRVWICRRLRGTSVSRTMSLSLLLAVTRTCRDSTLRSILD</sequence>
<evidence type="ECO:0008006" key="4">
    <source>
        <dbReference type="Google" id="ProtNLM"/>
    </source>
</evidence>
<evidence type="ECO:0000313" key="3">
    <source>
        <dbReference type="Proteomes" id="UP000693946"/>
    </source>
</evidence>
<accession>A0AAV6PMA6</accession>
<evidence type="ECO:0000256" key="1">
    <source>
        <dbReference type="SAM" id="MobiDB-lite"/>
    </source>
</evidence>
<evidence type="ECO:0000313" key="2">
    <source>
        <dbReference type="EMBL" id="KAG7467690.1"/>
    </source>
</evidence>
<gene>
    <name evidence="2" type="ORF">JOB18_044242</name>
</gene>
<feature type="region of interest" description="Disordered" evidence="1">
    <location>
        <begin position="16"/>
        <end position="56"/>
    </location>
</feature>
<keyword evidence="3" id="KW-1185">Reference proteome</keyword>
<comment type="caution">
    <text evidence="2">The sequence shown here is derived from an EMBL/GenBank/DDBJ whole genome shotgun (WGS) entry which is preliminary data.</text>
</comment>
<dbReference type="Proteomes" id="UP000693946">
    <property type="component" value="Unassembled WGS sequence"/>
</dbReference>
<proteinExistence type="predicted"/>
<protein>
    <recommendedName>
        <fullName evidence="4">Secreted protein</fullName>
    </recommendedName>
</protein>
<dbReference type="AlphaFoldDB" id="A0AAV6PMA6"/>